<gene>
    <name evidence="21" type="ORF">GM920_15985</name>
</gene>
<dbReference type="PANTHER" id="PTHR24421:SF10">
    <property type="entry name" value="NITRATE_NITRITE SENSOR PROTEIN NARQ"/>
    <property type="match status" value="1"/>
</dbReference>
<dbReference type="Gene3D" id="3.30.565.10">
    <property type="entry name" value="Histidine kinase-like ATPase, C-terminal domain"/>
    <property type="match status" value="1"/>
</dbReference>
<comment type="subcellular location">
    <subcellularLocation>
        <location evidence="3">Cytoplasm</location>
    </subcellularLocation>
</comment>
<keyword evidence="6" id="KW-0004">4Fe-4S</keyword>
<organism evidence="21 22">
    <name type="scientific">Pedobacter gandavensis</name>
    <dbReference type="NCBI Taxonomy" id="2679963"/>
    <lineage>
        <taxon>Bacteria</taxon>
        <taxon>Pseudomonadati</taxon>
        <taxon>Bacteroidota</taxon>
        <taxon>Sphingobacteriia</taxon>
        <taxon>Sphingobacteriales</taxon>
        <taxon>Sphingobacteriaceae</taxon>
        <taxon>Pedobacter</taxon>
    </lineage>
</organism>
<dbReference type="Pfam" id="PF08447">
    <property type="entry name" value="PAS_3"/>
    <property type="match status" value="1"/>
</dbReference>
<accession>A0ABR6EYN4</accession>
<evidence type="ECO:0000256" key="15">
    <source>
        <dbReference type="ARBA" id="ARBA00023012"/>
    </source>
</evidence>
<evidence type="ECO:0000256" key="9">
    <source>
        <dbReference type="ARBA" id="ARBA00022679"/>
    </source>
</evidence>
<dbReference type="InterPro" id="IPR013655">
    <property type="entry name" value="PAS_fold_3"/>
</dbReference>
<dbReference type="InterPro" id="IPR005467">
    <property type="entry name" value="His_kinase_dom"/>
</dbReference>
<evidence type="ECO:0000256" key="1">
    <source>
        <dbReference type="ARBA" id="ARBA00000085"/>
    </source>
</evidence>
<evidence type="ECO:0000256" key="10">
    <source>
        <dbReference type="ARBA" id="ARBA00022723"/>
    </source>
</evidence>
<feature type="domain" description="Histidine kinase" evidence="19">
    <location>
        <begin position="635"/>
        <end position="723"/>
    </location>
</feature>
<keyword evidence="7" id="KW-0963">Cytoplasm</keyword>
<dbReference type="InterPro" id="IPR003594">
    <property type="entry name" value="HATPase_dom"/>
</dbReference>
<name>A0ABR6EYN4_9SPHI</name>
<evidence type="ECO:0000259" key="20">
    <source>
        <dbReference type="PROSITE" id="PS50112"/>
    </source>
</evidence>
<keyword evidence="14" id="KW-0408">Iron</keyword>
<evidence type="ECO:0000256" key="2">
    <source>
        <dbReference type="ARBA" id="ARBA00001966"/>
    </source>
</evidence>
<comment type="cofactor">
    <cofactor evidence="2">
        <name>[4Fe-4S] cluster</name>
        <dbReference type="ChEBI" id="CHEBI:49883"/>
    </cofactor>
</comment>
<dbReference type="PRINTS" id="PR00344">
    <property type="entry name" value="BCTRLSENSOR"/>
</dbReference>
<evidence type="ECO:0000259" key="19">
    <source>
        <dbReference type="PROSITE" id="PS50109"/>
    </source>
</evidence>
<keyword evidence="8" id="KW-0597">Phosphoprotein</keyword>
<dbReference type="InterPro" id="IPR050482">
    <property type="entry name" value="Sensor_HK_TwoCompSys"/>
</dbReference>
<dbReference type="CDD" id="cd00130">
    <property type="entry name" value="PAS"/>
    <property type="match status" value="1"/>
</dbReference>
<evidence type="ECO:0000256" key="8">
    <source>
        <dbReference type="ARBA" id="ARBA00022553"/>
    </source>
</evidence>
<keyword evidence="10" id="KW-0479">Metal-binding</keyword>
<evidence type="ECO:0000256" key="12">
    <source>
        <dbReference type="ARBA" id="ARBA00022777"/>
    </source>
</evidence>
<evidence type="ECO:0000256" key="4">
    <source>
        <dbReference type="ARBA" id="ARBA00012438"/>
    </source>
</evidence>
<proteinExistence type="predicted"/>
<dbReference type="Pfam" id="PF02518">
    <property type="entry name" value="HATPase_c"/>
    <property type="match status" value="1"/>
</dbReference>
<evidence type="ECO:0000256" key="5">
    <source>
        <dbReference type="ARBA" id="ARBA00017322"/>
    </source>
</evidence>
<comment type="catalytic activity">
    <reaction evidence="1">
        <text>ATP + protein L-histidine = ADP + protein N-phospho-L-histidine.</text>
        <dbReference type="EC" id="2.7.13.3"/>
    </reaction>
</comment>
<evidence type="ECO:0000256" key="7">
    <source>
        <dbReference type="ARBA" id="ARBA00022490"/>
    </source>
</evidence>
<sequence>MISISQEKYADLFKNSGAEYILNLIDVACLQLNTDHVVLYANKKAGLLFQLNVTGIIGVNAWELFDKNNSQEACQAIQKAVFENEASITEYFCRRNQNWVSLHAIPSENGVVLMFTEITEITNAKFQLLEEQRRLKLAQELANVGYFEGAIGLESLYLSDELYRIYGYSPQEKPFSFELLFSYFHPEDQALARRTFEHQLREKCAFEDSYRIVTAQQDIKIVKLRMEFAWDEITGLTRFYGVIQDVTIHHHTKVELKESKELIAFVFNASLVGVSLLKPIRNPSGEIIDFRVEMTSREFEKEAGRGDLVGKLFLAEFPGLKASGLFDLMLNVMETSVSQQMEVHYHYDGYNGWFSNMFVKMEDALMLTTMNISNRKFAEQEQLKNLMILQQSEELAKIGSWEYDLTSESFSWSEGMYRLFNLPKEVLPEPEIYLQFATARCVPIAEKIVKFLKTGEKGFEETMEILVDEKLKVLKLRASIHRDENGKALKVLGVDIDMTLQVALFRKNELLKMEIFKTVLETQQAERKRIAENLHNGLGQLLYGVKLNLSKNMLNQAKLSAAENLKELQETDGLLADAIRESRRLSHELMPAILEDFGLRAALDDICNQFQLAILIRSIYTGLENQRDKSIEVAIYRVVQELIINVVKHAEANTVILTINANEEVIHIQVHDDGKGFDQDQVLNNGIGLKAIRNKTNLLNGSLAINSEIGKGTVISVIIPNLPSLIQ</sequence>
<dbReference type="EMBL" id="WNXC01000006">
    <property type="protein sequence ID" value="MBB2150398.1"/>
    <property type="molecule type" value="Genomic_DNA"/>
</dbReference>
<keyword evidence="15" id="KW-0902">Two-component regulatory system</keyword>
<dbReference type="InterPro" id="IPR004358">
    <property type="entry name" value="Sig_transdc_His_kin-like_C"/>
</dbReference>
<keyword evidence="16" id="KW-0411">Iron-sulfur</keyword>
<evidence type="ECO:0000313" key="22">
    <source>
        <dbReference type="Proteomes" id="UP000636110"/>
    </source>
</evidence>
<keyword evidence="22" id="KW-1185">Reference proteome</keyword>
<evidence type="ECO:0000256" key="3">
    <source>
        <dbReference type="ARBA" id="ARBA00004496"/>
    </source>
</evidence>
<keyword evidence="11" id="KW-0547">Nucleotide-binding</keyword>
<evidence type="ECO:0000256" key="18">
    <source>
        <dbReference type="ARBA" id="ARBA00030800"/>
    </source>
</evidence>
<keyword evidence="13" id="KW-0067">ATP-binding</keyword>
<dbReference type="InterPro" id="IPR013656">
    <property type="entry name" value="PAS_4"/>
</dbReference>
<evidence type="ECO:0000256" key="6">
    <source>
        <dbReference type="ARBA" id="ARBA00022485"/>
    </source>
</evidence>
<dbReference type="SMART" id="SM00091">
    <property type="entry name" value="PAS"/>
    <property type="match status" value="2"/>
</dbReference>
<dbReference type="InterPro" id="IPR035965">
    <property type="entry name" value="PAS-like_dom_sf"/>
</dbReference>
<dbReference type="PANTHER" id="PTHR24421">
    <property type="entry name" value="NITRATE/NITRITE SENSOR PROTEIN NARX-RELATED"/>
    <property type="match status" value="1"/>
</dbReference>
<dbReference type="SUPFAM" id="SSF55874">
    <property type="entry name" value="ATPase domain of HSP90 chaperone/DNA topoisomerase II/histidine kinase"/>
    <property type="match status" value="1"/>
</dbReference>
<evidence type="ECO:0000256" key="16">
    <source>
        <dbReference type="ARBA" id="ARBA00023014"/>
    </source>
</evidence>
<evidence type="ECO:0000256" key="11">
    <source>
        <dbReference type="ARBA" id="ARBA00022741"/>
    </source>
</evidence>
<dbReference type="Pfam" id="PF08448">
    <property type="entry name" value="PAS_4"/>
    <property type="match status" value="1"/>
</dbReference>
<comment type="function">
    <text evidence="17">Member of the two-component regulatory system NreB/NreC involved in the control of dissimilatory nitrate/nitrite reduction in response to oxygen. NreB functions as a direct oxygen sensor histidine kinase which is autophosphorylated, in the absence of oxygen, probably at the conserved histidine residue, and transfers its phosphate group probably to a conserved aspartate residue of NreC. NreB/NreC activates the expression of the nitrate (narGHJI) and nitrite (nir) reductase operons, as well as the putative nitrate transporter gene narT.</text>
</comment>
<dbReference type="Proteomes" id="UP000636110">
    <property type="component" value="Unassembled WGS sequence"/>
</dbReference>
<dbReference type="InterPro" id="IPR011712">
    <property type="entry name" value="Sig_transdc_His_kin_sub3_dim/P"/>
</dbReference>
<dbReference type="InterPro" id="IPR000014">
    <property type="entry name" value="PAS"/>
</dbReference>
<evidence type="ECO:0000256" key="14">
    <source>
        <dbReference type="ARBA" id="ARBA00023004"/>
    </source>
</evidence>
<dbReference type="Gene3D" id="1.20.5.1930">
    <property type="match status" value="1"/>
</dbReference>
<dbReference type="SMART" id="SM00387">
    <property type="entry name" value="HATPase_c"/>
    <property type="match status" value="1"/>
</dbReference>
<dbReference type="RefSeq" id="WP_182959344.1">
    <property type="nucleotide sequence ID" value="NZ_WNXC01000006.1"/>
</dbReference>
<dbReference type="PROSITE" id="PS50112">
    <property type="entry name" value="PAS"/>
    <property type="match status" value="1"/>
</dbReference>
<dbReference type="Pfam" id="PF07730">
    <property type="entry name" value="HisKA_3"/>
    <property type="match status" value="1"/>
</dbReference>
<dbReference type="Gene3D" id="3.30.450.20">
    <property type="entry name" value="PAS domain"/>
    <property type="match status" value="4"/>
</dbReference>
<dbReference type="SUPFAM" id="SSF55785">
    <property type="entry name" value="PYP-like sensor domain (PAS domain)"/>
    <property type="match status" value="3"/>
</dbReference>
<dbReference type="PROSITE" id="PS50109">
    <property type="entry name" value="HIS_KIN"/>
    <property type="match status" value="1"/>
</dbReference>
<dbReference type="EC" id="2.7.13.3" evidence="4"/>
<evidence type="ECO:0000313" key="21">
    <source>
        <dbReference type="EMBL" id="MBB2150398.1"/>
    </source>
</evidence>
<protein>
    <recommendedName>
        <fullName evidence="5">Oxygen sensor histidine kinase NreB</fullName>
        <ecNumber evidence="4">2.7.13.3</ecNumber>
    </recommendedName>
    <alternativeName>
        <fullName evidence="18">Nitrogen regulation protein B</fullName>
    </alternativeName>
</protein>
<keyword evidence="12" id="KW-0418">Kinase</keyword>
<evidence type="ECO:0000256" key="13">
    <source>
        <dbReference type="ARBA" id="ARBA00022840"/>
    </source>
</evidence>
<dbReference type="InterPro" id="IPR036890">
    <property type="entry name" value="HATPase_C_sf"/>
</dbReference>
<keyword evidence="9" id="KW-0808">Transferase</keyword>
<dbReference type="CDD" id="cd16917">
    <property type="entry name" value="HATPase_UhpB-NarQ-NarX-like"/>
    <property type="match status" value="1"/>
</dbReference>
<reference evidence="21 22" key="1">
    <citation type="submission" date="2019-11" db="EMBL/GenBank/DDBJ databases">
        <title>Description of Pedobacter sp. LMG 31462T.</title>
        <authorList>
            <person name="Carlier A."/>
            <person name="Qi S."/>
            <person name="Vandamme P."/>
        </authorList>
    </citation>
    <scope>NUCLEOTIDE SEQUENCE [LARGE SCALE GENOMIC DNA]</scope>
    <source>
        <strain evidence="21 22">LMG 31462</strain>
    </source>
</reference>
<comment type="caution">
    <text evidence="21">The sequence shown here is derived from an EMBL/GenBank/DDBJ whole genome shotgun (WGS) entry which is preliminary data.</text>
</comment>
<feature type="domain" description="PAS" evidence="20">
    <location>
        <begin position="156"/>
        <end position="203"/>
    </location>
</feature>
<evidence type="ECO:0000256" key="17">
    <source>
        <dbReference type="ARBA" id="ARBA00024827"/>
    </source>
</evidence>